<feature type="region of interest" description="Disordered" evidence="1">
    <location>
        <begin position="1"/>
        <end position="86"/>
    </location>
</feature>
<keyword evidence="3" id="KW-1185">Reference proteome</keyword>
<gene>
    <name evidence="2" type="ORF">TIFTF001_015878</name>
</gene>
<feature type="compositionally biased region" description="Pro residues" evidence="1">
    <location>
        <begin position="63"/>
        <end position="73"/>
    </location>
</feature>
<proteinExistence type="predicted"/>
<evidence type="ECO:0000313" key="3">
    <source>
        <dbReference type="Proteomes" id="UP001187192"/>
    </source>
</evidence>
<dbReference type="PANTHER" id="PTHR46619">
    <property type="entry name" value="RNA RECOGNITION MOTIF XS DOMAIN PROTEIN-RELATED"/>
    <property type="match status" value="1"/>
</dbReference>
<comment type="caution">
    <text evidence="2">The sequence shown here is derived from an EMBL/GenBank/DDBJ whole genome shotgun (WGS) entry which is preliminary data.</text>
</comment>
<dbReference type="EMBL" id="BTGU01000023">
    <property type="protein sequence ID" value="GMN46695.1"/>
    <property type="molecule type" value="Genomic_DNA"/>
</dbReference>
<sequence>MAGESTRPSSKVSSKKPSSSSSATSASHRKSRWEPPTTTAADHNLPKKAHSSPKPGPTTRSPAQPPKPTPPPAAITGHGPIPDLGPLPPPAYGFHMLERRTIVLADGSVRSYFALPPDYQDFPPHRPVGPGPFPPVGRVSPAAGPNRHQDYWNSLGLDASAKRKYLDEEEKDRHRDGREGFSNQILHGEESRASKYSRIVGGYDNGNNISNHNLGIPRSSGNGGGGDYTVGHKHLDVDKTELKKAFLRFAKILNENTSQKKSYLEDGDRGRLPCIACGRFYNECASGKFASCFPPIVFGQRRVFRRLEMKSQDFLV</sequence>
<dbReference type="Proteomes" id="UP001187192">
    <property type="component" value="Unassembled WGS sequence"/>
</dbReference>
<evidence type="ECO:0000313" key="2">
    <source>
        <dbReference type="EMBL" id="GMN46695.1"/>
    </source>
</evidence>
<reference evidence="2" key="1">
    <citation type="submission" date="2023-07" db="EMBL/GenBank/DDBJ databases">
        <title>draft genome sequence of fig (Ficus carica).</title>
        <authorList>
            <person name="Takahashi T."/>
            <person name="Nishimura K."/>
        </authorList>
    </citation>
    <scope>NUCLEOTIDE SEQUENCE</scope>
</reference>
<evidence type="ECO:0000256" key="1">
    <source>
        <dbReference type="SAM" id="MobiDB-lite"/>
    </source>
</evidence>
<protein>
    <submittedName>
        <fullName evidence="2">Uncharacterized protein</fullName>
    </submittedName>
</protein>
<organism evidence="2 3">
    <name type="scientific">Ficus carica</name>
    <name type="common">Common fig</name>
    <dbReference type="NCBI Taxonomy" id="3494"/>
    <lineage>
        <taxon>Eukaryota</taxon>
        <taxon>Viridiplantae</taxon>
        <taxon>Streptophyta</taxon>
        <taxon>Embryophyta</taxon>
        <taxon>Tracheophyta</taxon>
        <taxon>Spermatophyta</taxon>
        <taxon>Magnoliopsida</taxon>
        <taxon>eudicotyledons</taxon>
        <taxon>Gunneridae</taxon>
        <taxon>Pentapetalae</taxon>
        <taxon>rosids</taxon>
        <taxon>fabids</taxon>
        <taxon>Rosales</taxon>
        <taxon>Moraceae</taxon>
        <taxon>Ficeae</taxon>
        <taxon>Ficus</taxon>
    </lineage>
</organism>
<dbReference type="PANTHER" id="PTHR46619:SF3">
    <property type="entry name" value="RNA RECOGNITION MOTIF XS DOMAIN PROTEIN"/>
    <property type="match status" value="1"/>
</dbReference>
<feature type="region of interest" description="Disordered" evidence="1">
    <location>
        <begin position="167"/>
        <end position="187"/>
    </location>
</feature>
<feature type="compositionally biased region" description="Basic and acidic residues" evidence="1">
    <location>
        <begin position="167"/>
        <end position="179"/>
    </location>
</feature>
<dbReference type="AlphaFoldDB" id="A0AA88A7Z6"/>
<name>A0AA88A7Z6_FICCA</name>
<accession>A0AA88A7Z6</accession>
<feature type="compositionally biased region" description="Low complexity" evidence="1">
    <location>
        <begin position="1"/>
        <end position="26"/>
    </location>
</feature>